<dbReference type="InParanoid" id="J4G715"/>
<accession>J4G715</accession>
<dbReference type="GeneID" id="24097059"/>
<dbReference type="OrthoDB" id="3249663at2759"/>
<name>J4G715_9APHY</name>
<dbReference type="AlphaFoldDB" id="J4G715"/>
<protein>
    <submittedName>
        <fullName evidence="2">Uncharacterized protein</fullName>
    </submittedName>
</protein>
<sequence>MPTQDPAYSPEESEEENDDRASRTSGSTYYVLPTPGQKVKLIVGALLSIRHVIPTLCSTITTCFQPPISFHVSPTFSLTQCFSRTQVPNAASLYTATSTTKSAHSPQSAHPGYKKPFFQRIFHMPKLAGSMSSSDSRGHGGAGKNGCPPSPLKRKHIFGARRLGLTYPGGHRRAREREL</sequence>
<feature type="compositionally biased region" description="Basic residues" evidence="1">
    <location>
        <begin position="170"/>
        <end position="179"/>
    </location>
</feature>
<evidence type="ECO:0000313" key="3">
    <source>
        <dbReference type="Proteomes" id="UP000006352"/>
    </source>
</evidence>
<reference evidence="2 3" key="1">
    <citation type="journal article" date="2012" name="Appl. Environ. Microbiol.">
        <title>Short-read sequencing for genomic analysis of the brown rot fungus Fibroporia radiculosa.</title>
        <authorList>
            <person name="Tang J.D."/>
            <person name="Perkins A.D."/>
            <person name="Sonstegard T.S."/>
            <person name="Schroeder S.G."/>
            <person name="Burgess S.C."/>
            <person name="Diehl S.V."/>
        </authorList>
    </citation>
    <scope>NUCLEOTIDE SEQUENCE [LARGE SCALE GENOMIC DNA]</scope>
    <source>
        <strain evidence="2 3">TFFH 294</strain>
    </source>
</reference>
<feature type="region of interest" description="Disordered" evidence="1">
    <location>
        <begin position="129"/>
        <end position="179"/>
    </location>
</feature>
<feature type="region of interest" description="Disordered" evidence="1">
    <location>
        <begin position="1"/>
        <end position="29"/>
    </location>
</feature>
<evidence type="ECO:0000256" key="1">
    <source>
        <dbReference type="SAM" id="MobiDB-lite"/>
    </source>
</evidence>
<evidence type="ECO:0000313" key="2">
    <source>
        <dbReference type="EMBL" id="CCM02148.1"/>
    </source>
</evidence>
<dbReference type="EMBL" id="HE797066">
    <property type="protein sequence ID" value="CCM02148.1"/>
    <property type="molecule type" value="Genomic_DNA"/>
</dbReference>
<dbReference type="RefSeq" id="XP_012181431.1">
    <property type="nucleotide sequence ID" value="XM_012326041.1"/>
</dbReference>
<proteinExistence type="predicted"/>
<gene>
    <name evidence="2" type="ORF">FIBRA_04226</name>
</gene>
<dbReference type="HOGENOM" id="CLU_1503458_0_0_1"/>
<keyword evidence="3" id="KW-1185">Reference proteome</keyword>
<dbReference type="Proteomes" id="UP000006352">
    <property type="component" value="Unassembled WGS sequence"/>
</dbReference>
<organism evidence="2 3">
    <name type="scientific">Fibroporia radiculosa</name>
    <dbReference type="NCBI Taxonomy" id="599839"/>
    <lineage>
        <taxon>Eukaryota</taxon>
        <taxon>Fungi</taxon>
        <taxon>Dikarya</taxon>
        <taxon>Basidiomycota</taxon>
        <taxon>Agaricomycotina</taxon>
        <taxon>Agaricomycetes</taxon>
        <taxon>Polyporales</taxon>
        <taxon>Fibroporiaceae</taxon>
        <taxon>Fibroporia</taxon>
    </lineage>
</organism>